<dbReference type="GO" id="GO:0030414">
    <property type="term" value="F:peptidase inhibitor activity"/>
    <property type="evidence" value="ECO:0007669"/>
    <property type="project" value="InterPro"/>
</dbReference>
<dbReference type="InterPro" id="IPR036645">
    <property type="entry name" value="Elafin-like_sf"/>
</dbReference>
<accession>A0A8C7AZM0</accession>
<organism evidence="4 5">
    <name type="scientific">Neovison vison</name>
    <name type="common">American mink</name>
    <name type="synonym">Mustela vison</name>
    <dbReference type="NCBI Taxonomy" id="452646"/>
    <lineage>
        <taxon>Eukaryota</taxon>
        <taxon>Metazoa</taxon>
        <taxon>Chordata</taxon>
        <taxon>Craniata</taxon>
        <taxon>Vertebrata</taxon>
        <taxon>Euteleostomi</taxon>
        <taxon>Mammalia</taxon>
        <taxon>Eutheria</taxon>
        <taxon>Laurasiatheria</taxon>
        <taxon>Carnivora</taxon>
        <taxon>Caniformia</taxon>
        <taxon>Musteloidea</taxon>
        <taxon>Mustelidae</taxon>
        <taxon>Mustelinae</taxon>
        <taxon>Neogale</taxon>
    </lineage>
</organism>
<feature type="domain" description="WAP" evidence="3">
    <location>
        <begin position="26"/>
        <end position="73"/>
    </location>
</feature>
<dbReference type="Ensembl" id="ENSNVIT00000016123.1">
    <property type="protein sequence ID" value="ENSNVIP00000013793.1"/>
    <property type="gene ID" value="ENSNVIG00000010873.1"/>
</dbReference>
<dbReference type="PRINTS" id="PR00003">
    <property type="entry name" value="4DISULPHCORE"/>
</dbReference>
<keyword evidence="5" id="KW-1185">Reference proteome</keyword>
<dbReference type="PANTHER" id="PTHR47769">
    <property type="entry name" value="WAP FOUR-DISULFIDE CORE DOMAIN PROTEIN 8"/>
    <property type="match status" value="1"/>
</dbReference>
<dbReference type="SUPFAM" id="SSF57256">
    <property type="entry name" value="Elafin-like"/>
    <property type="match status" value="1"/>
</dbReference>
<dbReference type="Proteomes" id="UP000694425">
    <property type="component" value="Unplaced"/>
</dbReference>
<feature type="signal peptide" evidence="2">
    <location>
        <begin position="1"/>
        <end position="26"/>
    </location>
</feature>
<evidence type="ECO:0000313" key="4">
    <source>
        <dbReference type="Ensembl" id="ENSNVIP00000013793.1"/>
    </source>
</evidence>
<dbReference type="GeneTree" id="ENSGT00390000002529"/>
<dbReference type="InterPro" id="IPR008197">
    <property type="entry name" value="WAP_dom"/>
</dbReference>
<dbReference type="PANTHER" id="PTHR47769:SF1">
    <property type="entry name" value="WAP FOUR-DISULFIDE CORE DOMAIN PROTEIN 8"/>
    <property type="match status" value="1"/>
</dbReference>
<evidence type="ECO:0000259" key="3">
    <source>
        <dbReference type="PROSITE" id="PS51390"/>
    </source>
</evidence>
<dbReference type="SMART" id="SM00217">
    <property type="entry name" value="WAP"/>
    <property type="match status" value="1"/>
</dbReference>
<name>A0A8C7AZM0_NEOVI</name>
<keyword evidence="1" id="KW-1015">Disulfide bond</keyword>
<evidence type="ECO:0000256" key="2">
    <source>
        <dbReference type="SAM" id="SignalP"/>
    </source>
</evidence>
<reference evidence="4" key="2">
    <citation type="submission" date="2025-09" db="UniProtKB">
        <authorList>
            <consortium name="Ensembl"/>
        </authorList>
    </citation>
    <scope>IDENTIFICATION</scope>
</reference>
<dbReference type="PROSITE" id="PS51390">
    <property type="entry name" value="WAP"/>
    <property type="match status" value="1"/>
</dbReference>
<evidence type="ECO:0000256" key="1">
    <source>
        <dbReference type="ARBA" id="ARBA00023157"/>
    </source>
</evidence>
<proteinExistence type="predicted"/>
<keyword evidence="2" id="KW-0732">Signal</keyword>
<dbReference type="Pfam" id="PF00095">
    <property type="entry name" value="WAP"/>
    <property type="match status" value="1"/>
</dbReference>
<dbReference type="Gene3D" id="4.10.75.10">
    <property type="entry name" value="Elafin-like"/>
    <property type="match status" value="1"/>
</dbReference>
<dbReference type="AlphaFoldDB" id="A0A8C7AZM0"/>
<feature type="chain" id="PRO_5034974300" description="WAP domain-containing protein" evidence="2">
    <location>
        <begin position="27"/>
        <end position="77"/>
    </location>
</feature>
<dbReference type="GO" id="GO:0005576">
    <property type="term" value="C:extracellular region"/>
    <property type="evidence" value="ECO:0007669"/>
    <property type="project" value="InterPro"/>
</dbReference>
<reference evidence="4" key="1">
    <citation type="submission" date="2025-08" db="UniProtKB">
        <authorList>
            <consortium name="Ensembl"/>
        </authorList>
    </citation>
    <scope>IDENTIFICATION</scope>
</reference>
<protein>
    <recommendedName>
        <fullName evidence="3">WAP domain-containing protein</fullName>
    </recommendedName>
</protein>
<evidence type="ECO:0000313" key="5">
    <source>
        <dbReference type="Proteomes" id="UP000694425"/>
    </source>
</evidence>
<sequence>MKSNIIVLFLLLIFKKQLTLWHFSSAEKKPGYCPEFFLDCPFHLLPLCRRDGSCPGDEKCCFYNCRQQCMEPWFTLD</sequence>